<dbReference type="EMBL" id="CP001959">
    <property type="protein sequence ID" value="ADG70137.1"/>
    <property type="molecule type" value="Genomic_DNA"/>
</dbReference>
<evidence type="ECO:0000313" key="1">
    <source>
        <dbReference type="EMBL" id="ADG70137.1"/>
    </source>
</evidence>
<accession>D5U3X0</accession>
<sequence>MNYNKDDILRVARDYMKKIEISNKDTIDSILDKLKKLPEDGVAKITDYLKNLNQAVSNHEEGVLGIIKEAWNLHEEKREVLSLEDCISMIKGNINPKEHSAACIFLKSTGKNSKHYANYEIHVFYMDHNNNPMINGNSPHWIIYTNELSKDLSEEFGNGDMIVLK</sequence>
<dbReference type="OrthoDB" id="309059at2"/>
<dbReference type="STRING" id="526224.Bmur_0026"/>
<protein>
    <submittedName>
        <fullName evidence="1">Uncharacterized protein</fullName>
    </submittedName>
</protein>
<dbReference type="AlphaFoldDB" id="D5U3X0"/>
<proteinExistence type="predicted"/>
<dbReference type="RefSeq" id="WP_013112568.1">
    <property type="nucleotide sequence ID" value="NC_014150.1"/>
</dbReference>
<reference evidence="1 2" key="1">
    <citation type="journal article" date="2010" name="Stand. Genomic Sci.">
        <title>Complete genome sequence of Brachyspira murdochii type strain (56-150).</title>
        <authorList>
            <person name="Pati A."/>
            <person name="Sikorski J."/>
            <person name="Gronow S."/>
            <person name="Munk C."/>
            <person name="Lapidus A."/>
            <person name="Copeland A."/>
            <person name="Glavina Del Tio T."/>
            <person name="Nolan M."/>
            <person name="Lucas S."/>
            <person name="Chen F."/>
            <person name="Tice H."/>
            <person name="Cheng J.F."/>
            <person name="Han C."/>
            <person name="Detter J.C."/>
            <person name="Bruce D."/>
            <person name="Tapia R."/>
            <person name="Goodwin L."/>
            <person name="Pitluck S."/>
            <person name="Liolios K."/>
            <person name="Ivanova N."/>
            <person name="Mavromatis K."/>
            <person name="Mikhailova N."/>
            <person name="Chen A."/>
            <person name="Palaniappan K."/>
            <person name="Land M."/>
            <person name="Hauser L."/>
            <person name="Chang Y.J."/>
            <person name="Jeffries C.D."/>
            <person name="Spring S."/>
            <person name="Rohde M."/>
            <person name="Goker M."/>
            <person name="Bristow J."/>
            <person name="Eisen J.A."/>
            <person name="Markowitz V."/>
            <person name="Hugenholtz P."/>
            <person name="Kyrpides N.C."/>
            <person name="Klenk H.P."/>
        </authorList>
    </citation>
    <scope>NUCLEOTIDE SEQUENCE [LARGE SCALE GENOMIC DNA]</scope>
    <source>
        <strain evidence="2">ATCC 51284 / DSM 12563 / 56-150</strain>
    </source>
</reference>
<dbReference type="Proteomes" id="UP000001915">
    <property type="component" value="Chromosome"/>
</dbReference>
<evidence type="ECO:0000313" key="2">
    <source>
        <dbReference type="Proteomes" id="UP000001915"/>
    </source>
</evidence>
<name>D5U3X0_BRAM5</name>
<organism evidence="1 2">
    <name type="scientific">Brachyspira murdochii (strain ATCC 51284 / DSM 12563 / 56-150)</name>
    <name type="common">Serpulina murdochii</name>
    <dbReference type="NCBI Taxonomy" id="526224"/>
    <lineage>
        <taxon>Bacteria</taxon>
        <taxon>Pseudomonadati</taxon>
        <taxon>Spirochaetota</taxon>
        <taxon>Spirochaetia</taxon>
        <taxon>Brachyspirales</taxon>
        <taxon>Brachyspiraceae</taxon>
        <taxon>Brachyspira</taxon>
    </lineage>
</organism>
<gene>
    <name evidence="1" type="ordered locus">Bmur_0026</name>
</gene>
<dbReference type="HOGENOM" id="CLU_1607709_0_0_12"/>
<dbReference type="KEGG" id="brm:Bmur_0026"/>